<dbReference type="RefSeq" id="WP_174701729.1">
    <property type="nucleotide sequence ID" value="NZ_JABURA010000001.1"/>
</dbReference>
<sequence>MGNPNPVWLNPVSYAILVYLIAVASFMILIQIKGGGIPRPSDWLWKQHQKFGLNRSWFQVVKVSIVFLIYAIFVASLFPLGVPAVIVGSLLGAFPPFLFEINRRWSKPHIVLDECTAIKYPNRWWVFGLRKEENVARNAVGVHAVIKNEGRKTAKNCRVEISSNLVEKERYHTRWKDKNQPEYNLSPGETRVVDLFWVDLEDPIVETAIPEKTEDTGYNFPGDYTTYPQTELSTGTHRLKARFNASNMAEKRSVISLNDKEVFQMPTEIIMESEEWSKIRSIKDNPSEDWIVNYKEGKDNNLYVPKNFDREYINDVEGLDEHSLGDIFNIFDVKRE</sequence>
<accession>A0A8J8GKS6</accession>
<comment type="caution">
    <text evidence="2">The sequence shown here is derived from an EMBL/GenBank/DDBJ whole genome shotgun (WGS) entry which is preliminary data.</text>
</comment>
<organism evidence="2 3">
    <name type="scientific">Haloterrigena gelatinilytica</name>
    <dbReference type="NCBI Taxonomy" id="2741724"/>
    <lineage>
        <taxon>Archaea</taxon>
        <taxon>Methanobacteriati</taxon>
        <taxon>Methanobacteriota</taxon>
        <taxon>Stenosarchaea group</taxon>
        <taxon>Halobacteria</taxon>
        <taxon>Halobacteriales</taxon>
        <taxon>Natrialbaceae</taxon>
        <taxon>Haloterrigena</taxon>
    </lineage>
</organism>
<keyword evidence="1" id="KW-0812">Transmembrane</keyword>
<dbReference type="EMBL" id="JABURA010000001">
    <property type="protein sequence ID" value="NUB91035.1"/>
    <property type="molecule type" value="Genomic_DNA"/>
</dbReference>
<dbReference type="OrthoDB" id="385009at2157"/>
<feature type="transmembrane region" description="Helical" evidence="1">
    <location>
        <begin position="12"/>
        <end position="32"/>
    </location>
</feature>
<evidence type="ECO:0000256" key="1">
    <source>
        <dbReference type="SAM" id="Phobius"/>
    </source>
</evidence>
<gene>
    <name evidence="2" type="ORF">HT576_08375</name>
</gene>
<dbReference type="AlphaFoldDB" id="A0A8J8GKS6"/>
<keyword evidence="1" id="KW-0472">Membrane</keyword>
<dbReference type="Proteomes" id="UP000728647">
    <property type="component" value="Unassembled WGS sequence"/>
</dbReference>
<reference evidence="2" key="1">
    <citation type="submission" date="2020-06" db="EMBL/GenBank/DDBJ databases">
        <title>Haloterrigena sp. nov., an extremely halophilic archaeon isolated from a saline sediment.</title>
        <authorList>
            <person name="Liu B.-B."/>
        </authorList>
    </citation>
    <scope>NUCLEOTIDE SEQUENCE</scope>
    <source>
        <strain evidence="2">SYSU A121-1</strain>
    </source>
</reference>
<evidence type="ECO:0000313" key="3">
    <source>
        <dbReference type="Proteomes" id="UP000728647"/>
    </source>
</evidence>
<proteinExistence type="predicted"/>
<protein>
    <submittedName>
        <fullName evidence="2">Uncharacterized protein</fullName>
    </submittedName>
</protein>
<name>A0A8J8GKS6_9EURY</name>
<evidence type="ECO:0000313" key="2">
    <source>
        <dbReference type="EMBL" id="NUB91035.1"/>
    </source>
</evidence>
<keyword evidence="1" id="KW-1133">Transmembrane helix</keyword>